<protein>
    <recommendedName>
        <fullName evidence="1">DUF1707 domain-containing protein</fullName>
    </recommendedName>
</protein>
<dbReference type="Pfam" id="PF08044">
    <property type="entry name" value="DUF1707"/>
    <property type="match status" value="1"/>
</dbReference>
<organism evidence="2 3">
    <name type="scientific">Mycolicibacterium frederiksbergense</name>
    <dbReference type="NCBI Taxonomy" id="117567"/>
    <lineage>
        <taxon>Bacteria</taxon>
        <taxon>Bacillati</taxon>
        <taxon>Actinomycetota</taxon>
        <taxon>Actinomycetes</taxon>
        <taxon>Mycobacteriales</taxon>
        <taxon>Mycobacteriaceae</taxon>
        <taxon>Mycolicibacterium</taxon>
    </lineage>
</organism>
<dbReference type="PANTHER" id="PTHR40763:SF5">
    <property type="entry name" value="MEMBRANE PROTEIN"/>
    <property type="match status" value="1"/>
</dbReference>
<sequence>MDSGHDDHLRVSDAERAKVGQLLERAVAEGMITLDEFSERYDAALAARTRGELGAVVSDLPMDLPMAVPPSAPTLHRPAVAPEELRGWMSSIVRRGQWTVAPALHLNTRLCSTTLDFTSAVLPGPVVEVVVDDYCSSTELILPDSATADLNGVDGFAGSATAKVRTGPPSDQLHVIVRGRVRMGSVTVRHPFGSWLRRLYGS</sequence>
<dbReference type="PANTHER" id="PTHR40763">
    <property type="entry name" value="MEMBRANE PROTEIN-RELATED"/>
    <property type="match status" value="1"/>
</dbReference>
<name>A0ABT6KZH1_9MYCO</name>
<evidence type="ECO:0000313" key="2">
    <source>
        <dbReference type="EMBL" id="MDH6196091.1"/>
    </source>
</evidence>
<reference evidence="2 3" key="1">
    <citation type="submission" date="2023-04" db="EMBL/GenBank/DDBJ databases">
        <title>Forest soil microbial communities from Buena Vista Peninsula, Colon Province, Panama.</title>
        <authorList>
            <person name="Bouskill N."/>
        </authorList>
    </citation>
    <scope>NUCLEOTIDE SEQUENCE [LARGE SCALE GENOMIC DNA]</scope>
    <source>
        <strain evidence="2 3">AC80</strain>
    </source>
</reference>
<keyword evidence="3" id="KW-1185">Reference proteome</keyword>
<evidence type="ECO:0000313" key="3">
    <source>
        <dbReference type="Proteomes" id="UP001160130"/>
    </source>
</evidence>
<dbReference type="RefSeq" id="WP_280832739.1">
    <property type="nucleotide sequence ID" value="NZ_JARXVE010000004.1"/>
</dbReference>
<proteinExistence type="predicted"/>
<comment type="caution">
    <text evidence="2">The sequence shown here is derived from an EMBL/GenBank/DDBJ whole genome shotgun (WGS) entry which is preliminary data.</text>
</comment>
<gene>
    <name evidence="2" type="ORF">M2272_002734</name>
</gene>
<dbReference type="Proteomes" id="UP001160130">
    <property type="component" value="Unassembled WGS sequence"/>
</dbReference>
<dbReference type="InterPro" id="IPR012551">
    <property type="entry name" value="DUF1707_SHOCT-like"/>
</dbReference>
<accession>A0ABT6KZH1</accession>
<evidence type="ECO:0000259" key="1">
    <source>
        <dbReference type="Pfam" id="PF08044"/>
    </source>
</evidence>
<dbReference type="EMBL" id="JARXVE010000004">
    <property type="protein sequence ID" value="MDH6196091.1"/>
    <property type="molecule type" value="Genomic_DNA"/>
</dbReference>
<feature type="domain" description="DUF1707" evidence="1">
    <location>
        <begin position="9"/>
        <end position="61"/>
    </location>
</feature>